<feature type="region of interest" description="Disordered" evidence="4">
    <location>
        <begin position="139"/>
        <end position="169"/>
    </location>
</feature>
<dbReference type="GO" id="GO:0016887">
    <property type="term" value="F:ATP hydrolysis activity"/>
    <property type="evidence" value="ECO:0007669"/>
    <property type="project" value="TreeGrafter"/>
</dbReference>
<dbReference type="InterPro" id="IPR045199">
    <property type="entry name" value="ATAD2-like"/>
</dbReference>
<dbReference type="GO" id="GO:0005634">
    <property type="term" value="C:nucleus"/>
    <property type="evidence" value="ECO:0007669"/>
    <property type="project" value="TreeGrafter"/>
</dbReference>
<dbReference type="Proteomes" id="UP001415857">
    <property type="component" value="Unassembled WGS sequence"/>
</dbReference>
<dbReference type="EMBL" id="JBBPBK010000015">
    <property type="protein sequence ID" value="KAK9268825.1"/>
    <property type="molecule type" value="Genomic_DNA"/>
</dbReference>
<dbReference type="AlphaFoldDB" id="A0AAP0N997"/>
<organism evidence="6 7">
    <name type="scientific">Liquidambar formosana</name>
    <name type="common">Formosan gum</name>
    <dbReference type="NCBI Taxonomy" id="63359"/>
    <lineage>
        <taxon>Eukaryota</taxon>
        <taxon>Viridiplantae</taxon>
        <taxon>Streptophyta</taxon>
        <taxon>Embryophyta</taxon>
        <taxon>Tracheophyta</taxon>
        <taxon>Spermatophyta</taxon>
        <taxon>Magnoliopsida</taxon>
        <taxon>eudicotyledons</taxon>
        <taxon>Gunneridae</taxon>
        <taxon>Pentapetalae</taxon>
        <taxon>Saxifragales</taxon>
        <taxon>Altingiaceae</taxon>
        <taxon>Liquidambar</taxon>
    </lineage>
</organism>
<keyword evidence="3" id="KW-0067">ATP-binding</keyword>
<feature type="transmembrane region" description="Helical" evidence="5">
    <location>
        <begin position="33"/>
        <end position="55"/>
    </location>
</feature>
<dbReference type="GO" id="GO:0045815">
    <property type="term" value="P:transcription initiation-coupled chromatin remodeling"/>
    <property type="evidence" value="ECO:0007669"/>
    <property type="project" value="TreeGrafter"/>
</dbReference>
<proteinExistence type="inferred from homology"/>
<comment type="caution">
    <text evidence="6">The sequence shown here is derived from an EMBL/GenBank/DDBJ whole genome shotgun (WGS) entry which is preliminary data.</text>
</comment>
<keyword evidence="5" id="KW-0812">Transmembrane</keyword>
<keyword evidence="5" id="KW-1133">Transmembrane helix</keyword>
<accession>A0AAP0N997</accession>
<evidence type="ECO:0000256" key="3">
    <source>
        <dbReference type="ARBA" id="ARBA00022840"/>
    </source>
</evidence>
<comment type="similarity">
    <text evidence="1">Belongs to the AAA ATPase family.</text>
</comment>
<name>A0AAP0N997_LIQFO</name>
<evidence type="ECO:0000256" key="5">
    <source>
        <dbReference type="SAM" id="Phobius"/>
    </source>
</evidence>
<evidence type="ECO:0000256" key="2">
    <source>
        <dbReference type="ARBA" id="ARBA00022741"/>
    </source>
</evidence>
<dbReference type="GO" id="GO:0006337">
    <property type="term" value="P:nucleosome disassembly"/>
    <property type="evidence" value="ECO:0007669"/>
    <property type="project" value="TreeGrafter"/>
</dbReference>
<evidence type="ECO:0000256" key="4">
    <source>
        <dbReference type="SAM" id="MobiDB-lite"/>
    </source>
</evidence>
<keyword evidence="7" id="KW-1185">Reference proteome</keyword>
<dbReference type="PANTHER" id="PTHR23069">
    <property type="entry name" value="AAA DOMAIN-CONTAINING"/>
    <property type="match status" value="1"/>
</dbReference>
<gene>
    <name evidence="6" type="ORF">L1049_000589</name>
</gene>
<evidence type="ECO:0000313" key="6">
    <source>
        <dbReference type="EMBL" id="KAK9268825.1"/>
    </source>
</evidence>
<protein>
    <submittedName>
        <fullName evidence="6">Uncharacterized protein</fullName>
    </submittedName>
</protein>
<dbReference type="GO" id="GO:0003682">
    <property type="term" value="F:chromatin binding"/>
    <property type="evidence" value="ECO:0007669"/>
    <property type="project" value="TreeGrafter"/>
</dbReference>
<keyword evidence="5" id="KW-0472">Membrane</keyword>
<dbReference type="GO" id="GO:0042393">
    <property type="term" value="F:histone binding"/>
    <property type="evidence" value="ECO:0007669"/>
    <property type="project" value="TreeGrafter"/>
</dbReference>
<reference evidence="6 7" key="1">
    <citation type="journal article" date="2024" name="Plant J.">
        <title>Genome sequences and population genomics reveal climatic adaptation and genomic divergence between two closely related sweetgum species.</title>
        <authorList>
            <person name="Xu W.Q."/>
            <person name="Ren C.Q."/>
            <person name="Zhang X.Y."/>
            <person name="Comes H.P."/>
            <person name="Liu X.H."/>
            <person name="Li Y.G."/>
            <person name="Kettle C.J."/>
            <person name="Jalonen R."/>
            <person name="Gaisberger H."/>
            <person name="Ma Y.Z."/>
            <person name="Qiu Y.X."/>
        </authorList>
    </citation>
    <scope>NUCLEOTIDE SEQUENCE [LARGE SCALE GENOMIC DNA]</scope>
    <source>
        <strain evidence="6">Hangzhou</strain>
    </source>
</reference>
<dbReference type="GO" id="GO:0006334">
    <property type="term" value="P:nucleosome assembly"/>
    <property type="evidence" value="ECO:0007669"/>
    <property type="project" value="TreeGrafter"/>
</dbReference>
<sequence length="169" mass="18969">MGYGYMSSSRDGKSPKCSPPVPHMRGSHLLSRWIQYVCLLPLMILATSEVPYTVLPLRIRQFFKSEISNYSHFTPLEHTVPRFSVQVDGNFNRDLVINSSAAKLSRDVVQQFVQLIHHRSHIYTSSCTEYKTCNTVKGNTDHGSANEREGSTQCPEDSLIKVPPPATAT</sequence>
<evidence type="ECO:0000256" key="1">
    <source>
        <dbReference type="ARBA" id="ARBA00006914"/>
    </source>
</evidence>
<dbReference type="GO" id="GO:0005524">
    <property type="term" value="F:ATP binding"/>
    <property type="evidence" value="ECO:0007669"/>
    <property type="project" value="UniProtKB-KW"/>
</dbReference>
<keyword evidence="2" id="KW-0547">Nucleotide-binding</keyword>
<dbReference type="PANTHER" id="PTHR23069:SF7">
    <property type="entry name" value="P-LOOP CONTAINING NUCLEOSIDE TRIPHOSPHATE HYDROLASES SUPERFAMILY PROTEIN"/>
    <property type="match status" value="1"/>
</dbReference>
<feature type="region of interest" description="Disordered" evidence="4">
    <location>
        <begin position="1"/>
        <end position="21"/>
    </location>
</feature>
<evidence type="ECO:0000313" key="7">
    <source>
        <dbReference type="Proteomes" id="UP001415857"/>
    </source>
</evidence>